<proteinExistence type="predicted"/>
<feature type="repeat" description="Pumilio" evidence="3">
    <location>
        <begin position="426"/>
        <end position="461"/>
    </location>
</feature>
<dbReference type="Pfam" id="PF00806">
    <property type="entry name" value="PUF"/>
    <property type="match status" value="5"/>
</dbReference>
<feature type="repeat" description="Pumilio" evidence="3">
    <location>
        <begin position="462"/>
        <end position="497"/>
    </location>
</feature>
<feature type="domain" description="PUM-HD" evidence="5">
    <location>
        <begin position="246"/>
        <end position="600"/>
    </location>
</feature>
<dbReference type="PANTHER" id="PTHR12537">
    <property type="entry name" value="RNA BINDING PROTEIN PUMILIO-RELATED"/>
    <property type="match status" value="1"/>
</dbReference>
<keyword evidence="2" id="KW-0694">RNA-binding</keyword>
<evidence type="ECO:0000313" key="8">
    <source>
        <dbReference type="Proteomes" id="UP000811609"/>
    </source>
</evidence>
<dbReference type="PANTHER" id="PTHR12537:SF129">
    <property type="entry name" value="PUMILIO HOMOLOG 15-LIKE"/>
    <property type="match status" value="1"/>
</dbReference>
<feature type="region of interest" description="Disordered" evidence="4">
    <location>
        <begin position="30"/>
        <end position="74"/>
    </location>
</feature>
<comment type="caution">
    <text evidence="6">The sequence shown here is derived from an EMBL/GenBank/DDBJ whole genome shotgun (WGS) entry which is preliminary data.</text>
</comment>
<dbReference type="PROSITE" id="PS50302">
    <property type="entry name" value="PUM"/>
    <property type="match status" value="3"/>
</dbReference>
<keyword evidence="8" id="KW-1185">Reference proteome</keyword>
<dbReference type="InterPro" id="IPR001313">
    <property type="entry name" value="Pumilio_RNA-bd_rpt"/>
</dbReference>
<dbReference type="GO" id="GO:0005737">
    <property type="term" value="C:cytoplasm"/>
    <property type="evidence" value="ECO:0007669"/>
    <property type="project" value="TreeGrafter"/>
</dbReference>
<dbReference type="EMBL" id="CM031830">
    <property type="protein sequence ID" value="KAG6710144.1"/>
    <property type="molecule type" value="Genomic_DNA"/>
</dbReference>
<sequence length="602" mass="68280">MRYTTEREEKEEDLRWRLFFLQDFVFPSSTSRESPAHSDPSLPGNNFYENQNPRVQTRPTSQNQNYPTQNFSCGSPATTGAGNVYFQDSISDYRFDMLFPQRDTLSCDMSPAHASFGSSETGTELNPGLDQTTHEQGLETLLSRLNLSNLPPPSQFLSPPACLEDAWSGVDSMRGNINSYDSINSGLAPPTYAQERNWLNMGPTGYCTRSRGVPLSSYNISNEFDWQCGRQSSLGTMNYDYPFRSSSSPNGIRLDSKFQTRETFGNGLSSDDWISFQPSQRPPTSHLLKELNRQQLILESERRRGHPLSQRFEEWKDHLHTLMVHPDYHYEVQKRFEQSNEQQLTEILISLIKDSQKLARTCNDNNGSRSVQKLLSHLKTPVQIFFAISALREITLTLAKSPSGQFVIKKCLQLFSAKANEDILNEIAENCIEIATDKVGCCIMQDCIGTADEETGERLVNTIVAYAPFLSQHSYGNFVVQYILSRGRPEVAEELLAKLKGRFLMLSLDKHGSHVVENFLRTYDEEKFSSRIIEELISGDPERSLILFQDQWGNYVAQTAKKVAKGHTREVLMSLINSYKPFLENHPHGKCVLGPASGRKKK</sequence>
<dbReference type="GO" id="GO:0010608">
    <property type="term" value="P:post-transcriptional regulation of gene expression"/>
    <property type="evidence" value="ECO:0007669"/>
    <property type="project" value="TreeGrafter"/>
</dbReference>
<gene>
    <name evidence="6" type="ORF">CIPAW_06G167900</name>
    <name evidence="7" type="ORF">I3842_06G169000</name>
</gene>
<reference evidence="6" key="1">
    <citation type="submission" date="2020-12" db="EMBL/GenBank/DDBJ databases">
        <title>WGS assembly of Carya illinoinensis cv. Pawnee.</title>
        <authorList>
            <person name="Platts A."/>
            <person name="Shu S."/>
            <person name="Wright S."/>
            <person name="Barry K."/>
            <person name="Edger P."/>
            <person name="Pires J.C."/>
            <person name="Schmutz J."/>
        </authorList>
    </citation>
    <scope>NUCLEOTIDE SEQUENCE</scope>
    <source>
        <tissue evidence="6">Leaf</tissue>
    </source>
</reference>
<evidence type="ECO:0000313" key="7">
    <source>
        <dbReference type="EMBL" id="KAG6710144.1"/>
    </source>
</evidence>
<name>A0A8T1QDB1_CARIL</name>
<dbReference type="GO" id="GO:0003729">
    <property type="term" value="F:mRNA binding"/>
    <property type="evidence" value="ECO:0007669"/>
    <property type="project" value="TreeGrafter"/>
</dbReference>
<reference evidence="7" key="2">
    <citation type="submission" date="2021-01" db="EMBL/GenBank/DDBJ databases">
        <authorList>
            <person name="Lovell J.T."/>
            <person name="Bentley N."/>
            <person name="Bhattarai G."/>
            <person name="Jenkins J.W."/>
            <person name="Sreedasyam A."/>
            <person name="Alarcon Y."/>
            <person name="Bock C."/>
            <person name="Boston L."/>
            <person name="Carlson J."/>
            <person name="Cervantes K."/>
            <person name="Clermont K."/>
            <person name="Krom N."/>
            <person name="Kubenka K."/>
            <person name="Mamidi S."/>
            <person name="Mattison C."/>
            <person name="Monteros M."/>
            <person name="Pisani C."/>
            <person name="Plott C."/>
            <person name="Rajasekar S."/>
            <person name="Rhein H.S."/>
            <person name="Rohla C."/>
            <person name="Song M."/>
            <person name="Hilaire R.S."/>
            <person name="Shu S."/>
            <person name="Wells L."/>
            <person name="Wang X."/>
            <person name="Webber J."/>
            <person name="Heerema R.J."/>
            <person name="Klein P."/>
            <person name="Conner P."/>
            <person name="Grauke L."/>
            <person name="Grimwood J."/>
            <person name="Schmutz J."/>
            <person name="Randall J.J."/>
        </authorList>
    </citation>
    <scope>NUCLEOTIDE SEQUENCE</scope>
    <source>
        <tissue evidence="7">Leaf</tissue>
    </source>
</reference>
<dbReference type="Proteomes" id="UP000811609">
    <property type="component" value="Chromosome 6"/>
</dbReference>
<dbReference type="Proteomes" id="UP000811246">
    <property type="component" value="Chromosome 6"/>
</dbReference>
<accession>A0A8T1QDB1</accession>
<evidence type="ECO:0000256" key="2">
    <source>
        <dbReference type="ARBA" id="ARBA00022884"/>
    </source>
</evidence>
<organism evidence="6 8">
    <name type="scientific">Carya illinoinensis</name>
    <name type="common">Pecan</name>
    <dbReference type="NCBI Taxonomy" id="32201"/>
    <lineage>
        <taxon>Eukaryota</taxon>
        <taxon>Viridiplantae</taxon>
        <taxon>Streptophyta</taxon>
        <taxon>Embryophyta</taxon>
        <taxon>Tracheophyta</taxon>
        <taxon>Spermatophyta</taxon>
        <taxon>Magnoliopsida</taxon>
        <taxon>eudicotyledons</taxon>
        <taxon>Gunneridae</taxon>
        <taxon>Pentapetalae</taxon>
        <taxon>rosids</taxon>
        <taxon>fabids</taxon>
        <taxon>Fagales</taxon>
        <taxon>Juglandaceae</taxon>
        <taxon>Carya</taxon>
    </lineage>
</organism>
<feature type="region of interest" description="Disordered" evidence="4">
    <location>
        <begin position="110"/>
        <end position="131"/>
    </location>
</feature>
<evidence type="ECO:0000256" key="3">
    <source>
        <dbReference type="PROSITE-ProRule" id="PRU00317"/>
    </source>
</evidence>
<keyword evidence="1" id="KW-0677">Repeat</keyword>
<evidence type="ECO:0000313" key="6">
    <source>
        <dbReference type="EMBL" id="KAG6652204.1"/>
    </source>
</evidence>
<evidence type="ECO:0000256" key="1">
    <source>
        <dbReference type="ARBA" id="ARBA00022737"/>
    </source>
</evidence>
<evidence type="ECO:0000256" key="4">
    <source>
        <dbReference type="SAM" id="MobiDB-lite"/>
    </source>
</evidence>
<feature type="compositionally biased region" description="Polar residues" evidence="4">
    <location>
        <begin position="43"/>
        <end position="74"/>
    </location>
</feature>
<evidence type="ECO:0000259" key="5">
    <source>
        <dbReference type="PROSITE" id="PS50303"/>
    </source>
</evidence>
<feature type="repeat" description="Pumilio" evidence="3">
    <location>
        <begin position="498"/>
        <end position="534"/>
    </location>
</feature>
<dbReference type="AlphaFoldDB" id="A0A8T1QDB1"/>
<dbReference type="EMBL" id="CM031814">
    <property type="protein sequence ID" value="KAG6652204.1"/>
    <property type="molecule type" value="Genomic_DNA"/>
</dbReference>
<protein>
    <recommendedName>
        <fullName evidence="5">PUM-HD domain-containing protein</fullName>
    </recommendedName>
</protein>
<dbReference type="SMART" id="SM00025">
    <property type="entry name" value="Pumilio"/>
    <property type="match status" value="7"/>
</dbReference>
<dbReference type="PROSITE" id="PS50303">
    <property type="entry name" value="PUM_HD"/>
    <property type="match status" value="1"/>
</dbReference>
<feature type="compositionally biased region" description="Polar residues" evidence="4">
    <location>
        <begin position="116"/>
        <end position="131"/>
    </location>
</feature>
<dbReference type="InterPro" id="IPR033133">
    <property type="entry name" value="PUM-HD"/>
</dbReference>